<feature type="compositionally biased region" description="Pro residues" evidence="1">
    <location>
        <begin position="17"/>
        <end position="30"/>
    </location>
</feature>
<gene>
    <name evidence="2" type="ORF">GUJ93_ZPchr0002g25173</name>
</gene>
<reference evidence="2" key="2">
    <citation type="submission" date="2021-02" db="EMBL/GenBank/DDBJ databases">
        <authorList>
            <person name="Kimball J.A."/>
            <person name="Haas M.W."/>
            <person name="Macchietto M."/>
            <person name="Kono T."/>
            <person name="Duquette J."/>
            <person name="Shao M."/>
        </authorList>
    </citation>
    <scope>NUCLEOTIDE SEQUENCE</scope>
    <source>
        <tissue evidence="2">Fresh leaf tissue</tissue>
    </source>
</reference>
<dbReference type="OrthoDB" id="721182at2759"/>
<evidence type="ECO:0000313" key="3">
    <source>
        <dbReference type="Proteomes" id="UP000729402"/>
    </source>
</evidence>
<dbReference type="EMBL" id="JAAALK010000287">
    <property type="protein sequence ID" value="KAG8060459.1"/>
    <property type="molecule type" value="Genomic_DNA"/>
</dbReference>
<evidence type="ECO:0000313" key="2">
    <source>
        <dbReference type="EMBL" id="KAG8060459.1"/>
    </source>
</evidence>
<dbReference type="AlphaFoldDB" id="A0A8J5SSI4"/>
<evidence type="ECO:0000256" key="1">
    <source>
        <dbReference type="SAM" id="MobiDB-lite"/>
    </source>
</evidence>
<sequence length="77" mass="8172">MAPPLPPTRALPLPSTMVPPLPPSRTPLPLNPTTLSMASTEGNSAGEDHALLGACRYVEATLELEDEQGFNRLYTTG</sequence>
<comment type="caution">
    <text evidence="2">The sequence shown here is derived from an EMBL/GenBank/DDBJ whole genome shotgun (WGS) entry which is preliminary data.</text>
</comment>
<protein>
    <submittedName>
        <fullName evidence="2">Uncharacterized protein</fullName>
    </submittedName>
</protein>
<name>A0A8J5SSI4_ZIZPA</name>
<organism evidence="2 3">
    <name type="scientific">Zizania palustris</name>
    <name type="common">Northern wild rice</name>
    <dbReference type="NCBI Taxonomy" id="103762"/>
    <lineage>
        <taxon>Eukaryota</taxon>
        <taxon>Viridiplantae</taxon>
        <taxon>Streptophyta</taxon>
        <taxon>Embryophyta</taxon>
        <taxon>Tracheophyta</taxon>
        <taxon>Spermatophyta</taxon>
        <taxon>Magnoliopsida</taxon>
        <taxon>Liliopsida</taxon>
        <taxon>Poales</taxon>
        <taxon>Poaceae</taxon>
        <taxon>BOP clade</taxon>
        <taxon>Oryzoideae</taxon>
        <taxon>Oryzeae</taxon>
        <taxon>Zizaniinae</taxon>
        <taxon>Zizania</taxon>
    </lineage>
</organism>
<dbReference type="Proteomes" id="UP000729402">
    <property type="component" value="Unassembled WGS sequence"/>
</dbReference>
<accession>A0A8J5SSI4</accession>
<reference evidence="2" key="1">
    <citation type="journal article" date="2021" name="bioRxiv">
        <title>Whole Genome Assembly and Annotation of Northern Wild Rice, Zizania palustris L., Supports a Whole Genome Duplication in the Zizania Genus.</title>
        <authorList>
            <person name="Haas M."/>
            <person name="Kono T."/>
            <person name="Macchietto M."/>
            <person name="Millas R."/>
            <person name="McGilp L."/>
            <person name="Shao M."/>
            <person name="Duquette J."/>
            <person name="Hirsch C.N."/>
            <person name="Kimball J."/>
        </authorList>
    </citation>
    <scope>NUCLEOTIDE SEQUENCE</scope>
    <source>
        <tissue evidence="2">Fresh leaf tissue</tissue>
    </source>
</reference>
<feature type="region of interest" description="Disordered" evidence="1">
    <location>
        <begin position="1"/>
        <end position="44"/>
    </location>
</feature>
<proteinExistence type="predicted"/>
<keyword evidence="3" id="KW-1185">Reference proteome</keyword>